<proteinExistence type="predicted"/>
<sequence>MKELPGGPHLPFSCRAIAHSRDVQYGLTVSQRSSRQVSTTALPCGTSMADTYASIEQHLRITLKY</sequence>
<keyword evidence="2" id="KW-1185">Reference proteome</keyword>
<protein>
    <submittedName>
        <fullName evidence="1">Uncharacterized protein</fullName>
    </submittedName>
</protein>
<organism evidence="1 2">
    <name type="scientific">Phaeosphaeria nodorum (strain SN15 / ATCC MYA-4574 / FGSC 10173)</name>
    <name type="common">Glume blotch fungus</name>
    <name type="synonym">Parastagonospora nodorum</name>
    <dbReference type="NCBI Taxonomy" id="321614"/>
    <lineage>
        <taxon>Eukaryota</taxon>
        <taxon>Fungi</taxon>
        <taxon>Dikarya</taxon>
        <taxon>Ascomycota</taxon>
        <taxon>Pezizomycotina</taxon>
        <taxon>Dothideomycetes</taxon>
        <taxon>Pleosporomycetidae</taxon>
        <taxon>Pleosporales</taxon>
        <taxon>Pleosporineae</taxon>
        <taxon>Phaeosphaeriaceae</taxon>
        <taxon>Parastagonospora</taxon>
    </lineage>
</organism>
<evidence type="ECO:0000313" key="2">
    <source>
        <dbReference type="Proteomes" id="UP000663193"/>
    </source>
</evidence>
<evidence type="ECO:0000313" key="1">
    <source>
        <dbReference type="EMBL" id="QRD02770.1"/>
    </source>
</evidence>
<dbReference type="AlphaFoldDB" id="A0A7U2FGY5"/>
<name>A0A7U2FGY5_PHANO</name>
<dbReference type="VEuPathDB" id="FungiDB:JI435_418610"/>
<gene>
    <name evidence="1" type="ORF">JI435_418610</name>
</gene>
<dbReference type="EMBL" id="CP069036">
    <property type="protein sequence ID" value="QRD02770.1"/>
    <property type="molecule type" value="Genomic_DNA"/>
</dbReference>
<dbReference type="Proteomes" id="UP000663193">
    <property type="component" value="Chromosome 14"/>
</dbReference>
<reference evidence="2" key="1">
    <citation type="journal article" date="2021" name="BMC Genomics">
        <title>Chromosome-level genome assembly and manually-curated proteome of model necrotroph Parastagonospora nodorum Sn15 reveals a genome-wide trove of candidate effector homologs, and redundancy of virulence-related functions within an accessory chromosome.</title>
        <authorList>
            <person name="Bertazzoni S."/>
            <person name="Jones D.A.B."/>
            <person name="Phan H.T."/>
            <person name="Tan K.-C."/>
            <person name="Hane J.K."/>
        </authorList>
    </citation>
    <scope>NUCLEOTIDE SEQUENCE [LARGE SCALE GENOMIC DNA]</scope>
    <source>
        <strain evidence="2">SN15 / ATCC MYA-4574 / FGSC 10173)</strain>
    </source>
</reference>
<accession>A0A7U2FGY5</accession>